<protein>
    <submittedName>
        <fullName evidence="3">Cytochrome C oxidase Cbb3</fullName>
    </submittedName>
</protein>
<evidence type="ECO:0000313" key="3">
    <source>
        <dbReference type="EMBL" id="AVO43176.1"/>
    </source>
</evidence>
<dbReference type="InterPro" id="IPR051200">
    <property type="entry name" value="Host-pathogen_enzymatic-act"/>
</dbReference>
<dbReference type="AlphaFoldDB" id="A0A2S0N500"/>
<name>A0A2S0N500_9BURK</name>
<keyword evidence="4" id="KW-1185">Reference proteome</keyword>
<dbReference type="Gene3D" id="2.140.10.20">
    <property type="entry name" value="C-terminal (heme d1) domain of cytochrome cd1-nitrite reductase"/>
    <property type="match status" value="1"/>
</dbReference>
<evidence type="ECO:0000256" key="2">
    <source>
        <dbReference type="SAM" id="SignalP"/>
    </source>
</evidence>
<feature type="chain" id="PRO_5015441177" evidence="2">
    <location>
        <begin position="30"/>
        <end position="469"/>
    </location>
</feature>
<dbReference type="PANTHER" id="PTHR47197">
    <property type="entry name" value="PROTEIN NIRF"/>
    <property type="match status" value="1"/>
</dbReference>
<dbReference type="InterPro" id="IPR011048">
    <property type="entry name" value="Haem_d1_sf"/>
</dbReference>
<dbReference type="EMBL" id="CP027669">
    <property type="protein sequence ID" value="AVO43176.1"/>
    <property type="molecule type" value="Genomic_DNA"/>
</dbReference>
<feature type="region of interest" description="Disordered" evidence="1">
    <location>
        <begin position="35"/>
        <end position="56"/>
    </location>
</feature>
<dbReference type="InterPro" id="IPR003143">
    <property type="entry name" value="Cyt_cd1_C_sf"/>
</dbReference>
<evidence type="ECO:0000313" key="4">
    <source>
        <dbReference type="Proteomes" id="UP000239326"/>
    </source>
</evidence>
<dbReference type="SUPFAM" id="SSF51004">
    <property type="entry name" value="C-terminal (heme d1) domain of cytochrome cd1-nitrite reductase"/>
    <property type="match status" value="1"/>
</dbReference>
<accession>A0A2S0N500</accession>
<dbReference type="Pfam" id="PF02239">
    <property type="entry name" value="Cytochrom_D1"/>
    <property type="match status" value="2"/>
</dbReference>
<reference evidence="3 4" key="1">
    <citation type="submission" date="2018-03" db="EMBL/GenBank/DDBJ databases">
        <title>Genome sequencing of Simplicispira sp.</title>
        <authorList>
            <person name="Kim S.-J."/>
            <person name="Heo J."/>
            <person name="Kwon S.-W."/>
        </authorList>
    </citation>
    <scope>NUCLEOTIDE SEQUENCE [LARGE SCALE GENOMIC DNA]</scope>
    <source>
        <strain evidence="3 4">SC1-8</strain>
    </source>
</reference>
<organism evidence="3 4">
    <name type="scientific">Simplicispira suum</name>
    <dbReference type="NCBI Taxonomy" id="2109915"/>
    <lineage>
        <taxon>Bacteria</taxon>
        <taxon>Pseudomonadati</taxon>
        <taxon>Pseudomonadota</taxon>
        <taxon>Betaproteobacteria</taxon>
        <taxon>Burkholderiales</taxon>
        <taxon>Comamonadaceae</taxon>
        <taxon>Simplicispira</taxon>
    </lineage>
</organism>
<dbReference type="KEGG" id="simp:C6571_09640"/>
<dbReference type="PANTHER" id="PTHR47197:SF3">
    <property type="entry name" value="DIHYDRO-HEME D1 DEHYDROGENASE"/>
    <property type="match status" value="1"/>
</dbReference>
<dbReference type="OrthoDB" id="5290932at2"/>
<dbReference type="Proteomes" id="UP000239326">
    <property type="component" value="Chromosome"/>
</dbReference>
<keyword evidence="2" id="KW-0732">Signal</keyword>
<gene>
    <name evidence="3" type="ORF">C6571_09640</name>
</gene>
<sequence>MHRMKRILRHGLSCTLLALSALGMGQAWAQASRPAAMDSGSAEPRSGTTWSDADIRASRVETPGAKSLPAKPRWQADPMNLFVVVEAGDDHVSLLDGDRFEVLHRFPDRGALQGEPAFTPDGRFVYFGTGDGWITQYDLWNLTIVAEARAGLEMGNLALSADGRYLMVANSRPRNVVLLDGDLQFVKHIDAATLDGRQTSRVSAVYDAAPRKSFVVAFKDLSELWEVSYDEKAEPIFDGLVHDYKMGEAIAKPGFLNPRRAPLDEPLESFAFDPSYRNLLGAKRPRDGAPAVSTTVQVVNLDVRRKIAELPMAGMPQPGSGIRFAHHGTTVLASQNLQDGAIDVIDMKTWKVVKAIPTPGPGFFIRSHENTPFAWADSVIDPKSKDSLTLIDKKTLEPVATLRKPGHTLAQTAFTKDGRYALVSAADMDGALIAFDTETLKEIKRLPMRKPVGSYNVWNMITRSKRPSH</sequence>
<feature type="signal peptide" evidence="2">
    <location>
        <begin position="1"/>
        <end position="29"/>
    </location>
</feature>
<evidence type="ECO:0000256" key="1">
    <source>
        <dbReference type="SAM" id="MobiDB-lite"/>
    </source>
</evidence>
<proteinExistence type="predicted"/>